<name>A0A4R6M1V7_9FIRM</name>
<comment type="caution">
    <text evidence="1">The sequence shown here is derived from an EMBL/GenBank/DDBJ whole genome shotgun (WGS) entry which is preliminary data.</text>
</comment>
<dbReference type="Proteomes" id="UP000295064">
    <property type="component" value="Unassembled WGS sequence"/>
</dbReference>
<dbReference type="RefSeq" id="WP_133513643.1">
    <property type="nucleotide sequence ID" value="NZ_SNWX01000001.1"/>
</dbReference>
<sequence>MSKKDGKKKLEEIKKITFVLSDKFLNDQKSQKYGGITRWLEYLSMQKARREKAFIILSYLISST</sequence>
<proteinExistence type="predicted"/>
<reference evidence="1 2" key="1">
    <citation type="submission" date="2019-03" db="EMBL/GenBank/DDBJ databases">
        <title>Subsurface microbial communities from deep shales in Ohio and West Virginia, USA.</title>
        <authorList>
            <person name="Wrighton K."/>
        </authorList>
    </citation>
    <scope>NUCLEOTIDE SEQUENCE [LARGE SCALE GENOMIC DNA]</scope>
    <source>
        <strain evidence="1 2">MA284_T2</strain>
    </source>
</reference>
<protein>
    <submittedName>
        <fullName evidence="1">Uncharacterized protein</fullName>
    </submittedName>
</protein>
<evidence type="ECO:0000313" key="1">
    <source>
        <dbReference type="EMBL" id="TDO95211.1"/>
    </source>
</evidence>
<organism evidence="1 2">
    <name type="scientific">Halanaerobium saccharolyticum</name>
    <dbReference type="NCBI Taxonomy" id="43595"/>
    <lineage>
        <taxon>Bacteria</taxon>
        <taxon>Bacillati</taxon>
        <taxon>Bacillota</taxon>
        <taxon>Clostridia</taxon>
        <taxon>Halanaerobiales</taxon>
        <taxon>Halanaerobiaceae</taxon>
        <taxon>Halanaerobium</taxon>
    </lineage>
</organism>
<gene>
    <name evidence="1" type="ORF">DFR79_101212</name>
</gene>
<evidence type="ECO:0000313" key="2">
    <source>
        <dbReference type="Proteomes" id="UP000295064"/>
    </source>
</evidence>
<dbReference type="AlphaFoldDB" id="A0A4R6M1V7"/>
<accession>A0A4R6M1V7</accession>
<dbReference type="EMBL" id="SNWX01000001">
    <property type="protein sequence ID" value="TDO95211.1"/>
    <property type="molecule type" value="Genomic_DNA"/>
</dbReference>